<name>A0AAU9MAY4_9ASTR</name>
<evidence type="ECO:0000256" key="1">
    <source>
        <dbReference type="SAM" id="MobiDB-lite"/>
    </source>
</evidence>
<dbReference type="EMBL" id="CAKMRJ010001112">
    <property type="protein sequence ID" value="CAH1423329.1"/>
    <property type="molecule type" value="Genomic_DNA"/>
</dbReference>
<comment type="caution">
    <text evidence="2">The sequence shown here is derived from an EMBL/GenBank/DDBJ whole genome shotgun (WGS) entry which is preliminary data.</text>
</comment>
<protein>
    <submittedName>
        <fullName evidence="2">Uncharacterized protein</fullName>
    </submittedName>
</protein>
<proteinExistence type="predicted"/>
<keyword evidence="3" id="KW-1185">Reference proteome</keyword>
<gene>
    <name evidence="2" type="ORF">LVIROSA_LOCUS10611</name>
</gene>
<feature type="region of interest" description="Disordered" evidence="1">
    <location>
        <begin position="167"/>
        <end position="200"/>
    </location>
</feature>
<organism evidence="2 3">
    <name type="scientific">Lactuca virosa</name>
    <dbReference type="NCBI Taxonomy" id="75947"/>
    <lineage>
        <taxon>Eukaryota</taxon>
        <taxon>Viridiplantae</taxon>
        <taxon>Streptophyta</taxon>
        <taxon>Embryophyta</taxon>
        <taxon>Tracheophyta</taxon>
        <taxon>Spermatophyta</taxon>
        <taxon>Magnoliopsida</taxon>
        <taxon>eudicotyledons</taxon>
        <taxon>Gunneridae</taxon>
        <taxon>Pentapetalae</taxon>
        <taxon>asterids</taxon>
        <taxon>campanulids</taxon>
        <taxon>Asterales</taxon>
        <taxon>Asteraceae</taxon>
        <taxon>Cichorioideae</taxon>
        <taxon>Cichorieae</taxon>
        <taxon>Lactucinae</taxon>
        <taxon>Lactuca</taxon>
    </lineage>
</organism>
<dbReference type="Pfam" id="PF07816">
    <property type="entry name" value="DUF1645"/>
    <property type="match status" value="1"/>
</dbReference>
<dbReference type="Proteomes" id="UP001157418">
    <property type="component" value="Unassembled WGS sequence"/>
</dbReference>
<accession>A0AAU9MAY4</accession>
<evidence type="ECO:0000313" key="2">
    <source>
        <dbReference type="EMBL" id="CAH1423329.1"/>
    </source>
</evidence>
<dbReference type="AlphaFoldDB" id="A0AAU9MAY4"/>
<feature type="region of interest" description="Disordered" evidence="1">
    <location>
        <begin position="255"/>
        <end position="278"/>
    </location>
</feature>
<dbReference type="InterPro" id="IPR012442">
    <property type="entry name" value="DUF1645_plant"/>
</dbReference>
<reference evidence="2 3" key="1">
    <citation type="submission" date="2022-01" db="EMBL/GenBank/DDBJ databases">
        <authorList>
            <person name="Xiong W."/>
            <person name="Schranz E."/>
        </authorList>
    </citation>
    <scope>NUCLEOTIDE SEQUENCE [LARGE SCALE GENOMIC DNA]</scope>
</reference>
<dbReference type="PANTHER" id="PTHR33095:SF23">
    <property type="entry name" value="DUF1645 FAMILY PROTEIN"/>
    <property type="match status" value="1"/>
</dbReference>
<evidence type="ECO:0000313" key="3">
    <source>
        <dbReference type="Proteomes" id="UP001157418"/>
    </source>
</evidence>
<feature type="region of interest" description="Disordered" evidence="1">
    <location>
        <begin position="57"/>
        <end position="78"/>
    </location>
</feature>
<dbReference type="PANTHER" id="PTHR33095">
    <property type="entry name" value="OS07G0619500 PROTEIN"/>
    <property type="match status" value="1"/>
</dbReference>
<sequence length="303" mass="33907">MQSSTISGVSPSFTSHSSSHLMDVAARVVQEFRHENGDDYDDILNFNDFHYNNNGFSAPAADERADTNSPPQKLKGDKNCDDDEFEFAVVCTDVNSSSISADEIFSQGHIWPRYPLFDTSLLLDVDPNLIKVVNGSPKTDCKPSLVVRLPLRKLFSEERDFADWSSPEAENLDGVTPGSFCVWNPKPESPERSKKSNSSRRWKFRDILHRSNSDVKETKETPFLLFKPLNATNKKMNNENVKKVEKSAKVAAAVGDVASAEENNPSNKAENRGSRRRSYLPSGQALVGAFSHVSRSNRYLRPF</sequence>